<evidence type="ECO:0000256" key="1">
    <source>
        <dbReference type="SAM" id="MobiDB-lite"/>
    </source>
</evidence>
<dbReference type="AlphaFoldDB" id="A0A9P7PXU6"/>
<evidence type="ECO:0000313" key="2">
    <source>
        <dbReference type="EMBL" id="KAG6105045.1"/>
    </source>
</evidence>
<protein>
    <submittedName>
        <fullName evidence="2">Uncharacterized protein</fullName>
    </submittedName>
</protein>
<feature type="region of interest" description="Disordered" evidence="1">
    <location>
        <begin position="1"/>
        <end position="82"/>
    </location>
</feature>
<comment type="caution">
    <text evidence="2">The sequence shown here is derived from an EMBL/GenBank/DDBJ whole genome shotgun (WGS) entry which is preliminary data.</text>
</comment>
<gene>
    <name evidence="2" type="ORF">E4U13_008098</name>
</gene>
<accession>A0A9P7PXU6</accession>
<evidence type="ECO:0000313" key="3">
    <source>
        <dbReference type="Proteomes" id="UP000732380"/>
    </source>
</evidence>
<feature type="compositionally biased region" description="Basic and acidic residues" evidence="1">
    <location>
        <begin position="9"/>
        <end position="32"/>
    </location>
</feature>
<sequence>MTVEVNPTVDEKSQLARETHTDEDEKKTRTADGQKPASAMKSSLSETRWQEQARIPSEPEQQTQSRGMSNAKSQGPRNSTTN</sequence>
<organism evidence="2 3">
    <name type="scientific">Claviceps humidiphila</name>
    <dbReference type="NCBI Taxonomy" id="1294629"/>
    <lineage>
        <taxon>Eukaryota</taxon>
        <taxon>Fungi</taxon>
        <taxon>Dikarya</taxon>
        <taxon>Ascomycota</taxon>
        <taxon>Pezizomycotina</taxon>
        <taxon>Sordariomycetes</taxon>
        <taxon>Hypocreomycetidae</taxon>
        <taxon>Hypocreales</taxon>
        <taxon>Clavicipitaceae</taxon>
        <taxon>Claviceps</taxon>
    </lineage>
</organism>
<keyword evidence="3" id="KW-1185">Reference proteome</keyword>
<name>A0A9P7PXU6_9HYPO</name>
<feature type="compositionally biased region" description="Polar residues" evidence="1">
    <location>
        <begin position="59"/>
        <end position="82"/>
    </location>
</feature>
<proteinExistence type="predicted"/>
<dbReference type="Proteomes" id="UP000732380">
    <property type="component" value="Unassembled WGS sequence"/>
</dbReference>
<dbReference type="EMBL" id="SRQM01000890">
    <property type="protein sequence ID" value="KAG6105045.1"/>
    <property type="molecule type" value="Genomic_DNA"/>
</dbReference>
<reference evidence="2 3" key="1">
    <citation type="journal article" date="2020" name="bioRxiv">
        <title>Whole genome comparisons of ergot fungi reveals the divergence and evolution of species within the genus Claviceps are the result of varying mechanisms driving genome evolution and host range expansion.</title>
        <authorList>
            <person name="Wyka S.A."/>
            <person name="Mondo S.J."/>
            <person name="Liu M."/>
            <person name="Dettman J."/>
            <person name="Nalam V."/>
            <person name="Broders K.D."/>
        </authorList>
    </citation>
    <scope>NUCLEOTIDE SEQUENCE [LARGE SCALE GENOMIC DNA]</scope>
    <source>
        <strain evidence="2 3">LM576</strain>
    </source>
</reference>